<feature type="compositionally biased region" description="Low complexity" evidence="6">
    <location>
        <begin position="26"/>
        <end position="37"/>
    </location>
</feature>
<evidence type="ECO:0008006" key="9">
    <source>
        <dbReference type="Google" id="ProtNLM"/>
    </source>
</evidence>
<keyword evidence="8" id="KW-1185">Reference proteome</keyword>
<comment type="similarity">
    <text evidence="2">Belongs to the NGG1 family.</text>
</comment>
<keyword evidence="4" id="KW-0804">Transcription</keyword>
<dbReference type="GO" id="GO:0006357">
    <property type="term" value="P:regulation of transcription by RNA polymerase II"/>
    <property type="evidence" value="ECO:0007669"/>
    <property type="project" value="TreeGrafter"/>
</dbReference>
<evidence type="ECO:0000256" key="3">
    <source>
        <dbReference type="ARBA" id="ARBA00023015"/>
    </source>
</evidence>
<evidence type="ECO:0000256" key="1">
    <source>
        <dbReference type="ARBA" id="ARBA00004123"/>
    </source>
</evidence>
<dbReference type="AlphaFoldDB" id="A0A6H5IEB2"/>
<evidence type="ECO:0000313" key="8">
    <source>
        <dbReference type="Proteomes" id="UP000479190"/>
    </source>
</evidence>
<dbReference type="InterPro" id="IPR019340">
    <property type="entry name" value="Histone_AcTrfase_su3"/>
</dbReference>
<dbReference type="OrthoDB" id="1232at2759"/>
<gene>
    <name evidence="7" type="ORF">TBRA_LOCUS6764</name>
</gene>
<dbReference type="Pfam" id="PF10198">
    <property type="entry name" value="Ada3"/>
    <property type="match status" value="1"/>
</dbReference>
<comment type="subcellular location">
    <subcellularLocation>
        <location evidence="1">Nucleus</location>
    </subcellularLocation>
</comment>
<keyword evidence="3" id="KW-0805">Transcription regulation</keyword>
<evidence type="ECO:0000256" key="4">
    <source>
        <dbReference type="ARBA" id="ARBA00023163"/>
    </source>
</evidence>
<dbReference type="Proteomes" id="UP000479190">
    <property type="component" value="Unassembled WGS sequence"/>
</dbReference>
<feature type="compositionally biased region" description="Basic and acidic residues" evidence="6">
    <location>
        <begin position="258"/>
        <end position="275"/>
    </location>
</feature>
<name>A0A6H5IEB2_9HYME</name>
<evidence type="ECO:0000256" key="5">
    <source>
        <dbReference type="ARBA" id="ARBA00023242"/>
    </source>
</evidence>
<dbReference type="GO" id="GO:0000124">
    <property type="term" value="C:SAGA complex"/>
    <property type="evidence" value="ECO:0007669"/>
    <property type="project" value="TreeGrafter"/>
</dbReference>
<accession>A0A6H5IEB2</accession>
<feature type="region of interest" description="Disordered" evidence="6">
    <location>
        <begin position="256"/>
        <end position="275"/>
    </location>
</feature>
<dbReference type="PANTHER" id="PTHR13556">
    <property type="entry name" value="TRANSCRIPTIONAL ADAPTER 3-RELATED"/>
    <property type="match status" value="1"/>
</dbReference>
<proteinExistence type="inferred from homology"/>
<feature type="region of interest" description="Disordered" evidence="6">
    <location>
        <begin position="122"/>
        <end position="156"/>
    </location>
</feature>
<reference evidence="7 8" key="1">
    <citation type="submission" date="2020-02" db="EMBL/GenBank/DDBJ databases">
        <authorList>
            <person name="Ferguson B K."/>
        </authorList>
    </citation>
    <scope>NUCLEOTIDE SEQUENCE [LARGE SCALE GENOMIC DNA]</scope>
</reference>
<evidence type="ECO:0000256" key="2">
    <source>
        <dbReference type="ARBA" id="ARBA00005330"/>
    </source>
</evidence>
<keyword evidence="5" id="KW-0539">Nucleus</keyword>
<protein>
    <recommendedName>
        <fullName evidence="9">Transcriptional adapter 3</fullName>
    </recommendedName>
</protein>
<evidence type="ECO:0000256" key="6">
    <source>
        <dbReference type="SAM" id="MobiDB-lite"/>
    </source>
</evidence>
<evidence type="ECO:0000313" key="7">
    <source>
        <dbReference type="EMBL" id="CAB0034866.1"/>
    </source>
</evidence>
<feature type="region of interest" description="Disordered" evidence="6">
    <location>
        <begin position="1"/>
        <end position="47"/>
    </location>
</feature>
<sequence length="472" mass="53312">MSGKGKQNSKKAMVKSGTSRESGGKLSQQLQQPSTPLATDHSSSDSSEATITLPVIKMIDNSKLLPRYTSILERTAEEGITMEDLDILQNELETLLSATVVRSRLINEEIINLNVSEEKRDKRSKASKSLTLVDKKSRDEKLKPKELGLKSHSPLPTKLMKQRAAGSSATQVVPNPHEIVRVEGSKLDGKSLLPKNDTLNKFWASVEPYCGDITTEDIKLLQDLIAHHSDLGEFKKIPPLGRHYTMVWAEQELMQEEEAGRDPNNTEKKKQSDVTRLLSKVDKKRISGPLTQRLVSALLEENVYVANNNADNKLFRDGDPPVLRDLSIQNSMNLEMRMHKELVEQGILDAEPQKKNPEEDEILMEIKRCQRELIALSSHNEQQLKKLLHHAKDECKRQELKRKISAVDNEVVENYTKLVAAKQRKVPLTKKDQEKAWASLKEREQLLEQLNSMPPNDIGEPVVVKPNLDTQC</sequence>
<dbReference type="GO" id="GO:0003713">
    <property type="term" value="F:transcription coactivator activity"/>
    <property type="evidence" value="ECO:0007669"/>
    <property type="project" value="TreeGrafter"/>
</dbReference>
<dbReference type="EMBL" id="CADCXV010000761">
    <property type="protein sequence ID" value="CAB0034866.1"/>
    <property type="molecule type" value="Genomic_DNA"/>
</dbReference>
<dbReference type="GO" id="GO:0005634">
    <property type="term" value="C:nucleus"/>
    <property type="evidence" value="ECO:0007669"/>
    <property type="project" value="UniProtKB-SubCell"/>
</dbReference>
<dbReference type="PANTHER" id="PTHR13556:SF2">
    <property type="entry name" value="TRANSCRIPTIONAL ADAPTER 3"/>
    <property type="match status" value="1"/>
</dbReference>
<organism evidence="7 8">
    <name type="scientific">Trichogramma brassicae</name>
    <dbReference type="NCBI Taxonomy" id="86971"/>
    <lineage>
        <taxon>Eukaryota</taxon>
        <taxon>Metazoa</taxon>
        <taxon>Ecdysozoa</taxon>
        <taxon>Arthropoda</taxon>
        <taxon>Hexapoda</taxon>
        <taxon>Insecta</taxon>
        <taxon>Pterygota</taxon>
        <taxon>Neoptera</taxon>
        <taxon>Endopterygota</taxon>
        <taxon>Hymenoptera</taxon>
        <taxon>Apocrita</taxon>
        <taxon>Proctotrupomorpha</taxon>
        <taxon>Chalcidoidea</taxon>
        <taxon>Trichogrammatidae</taxon>
        <taxon>Trichogramma</taxon>
    </lineage>
</organism>
<feature type="compositionally biased region" description="Basic and acidic residues" evidence="6">
    <location>
        <begin position="133"/>
        <end position="149"/>
    </location>
</feature>